<dbReference type="AlphaFoldDB" id="A0A084SEC3"/>
<evidence type="ECO:0000313" key="3">
    <source>
        <dbReference type="Proteomes" id="UP000028547"/>
    </source>
</evidence>
<gene>
    <name evidence="2" type="ORF">Q664_51365</name>
</gene>
<evidence type="ECO:0000256" key="1">
    <source>
        <dbReference type="SAM" id="SignalP"/>
    </source>
</evidence>
<dbReference type="Proteomes" id="UP000028547">
    <property type="component" value="Unassembled WGS sequence"/>
</dbReference>
<evidence type="ECO:0000313" key="2">
    <source>
        <dbReference type="EMBL" id="KFA86808.1"/>
    </source>
</evidence>
<feature type="chain" id="PRO_5013062501" description="Neuromedin U" evidence="1">
    <location>
        <begin position="16"/>
        <end position="265"/>
    </location>
</feature>
<feature type="signal peptide" evidence="1">
    <location>
        <begin position="1"/>
        <end position="15"/>
    </location>
</feature>
<keyword evidence="1" id="KW-0732">Signal</keyword>
<reference evidence="2 3" key="1">
    <citation type="submission" date="2014-07" db="EMBL/GenBank/DDBJ databases">
        <title>Draft Genome Sequence of Gephyronic Acid Producer, Cystobacter violaceus Strain Cb vi76.</title>
        <authorList>
            <person name="Stevens D.C."/>
            <person name="Young J."/>
            <person name="Carmichael R."/>
            <person name="Tan J."/>
            <person name="Taylor R.E."/>
        </authorList>
    </citation>
    <scope>NUCLEOTIDE SEQUENCE [LARGE SCALE GENOMIC DNA]</scope>
    <source>
        <strain evidence="2 3">Cb vi76</strain>
    </source>
</reference>
<proteinExistence type="predicted"/>
<dbReference type="EMBL" id="JPMI01000423">
    <property type="protein sequence ID" value="KFA86808.1"/>
    <property type="molecule type" value="Genomic_DNA"/>
</dbReference>
<accession>A0A084SEC3</accession>
<evidence type="ECO:0008006" key="4">
    <source>
        <dbReference type="Google" id="ProtNLM"/>
    </source>
</evidence>
<sequence length="265" mass="28654">MSVSVLLLLSAGAVAQTEASPEHDATELSKATQNPVGDLLSVPFQFNFNTGGGLEDRTFLLLNFQPVIPIKLSSNWNLIARTIVPVIDAPGPESTRFRGLGDVQEQLFFAPAKSGGFIWGLGPVLSLPTATVDSVRTGSWAAGPSGVLLVMTGPWVLGGLASQLWTFEDEGGAPRINQLSFQYFINYNFSGGWALTAAPVLMADWEATRGERWTVPVGLGVSKTTVFRRQPLSLAVQYYHNVVRPDDAAANQLRFVFSLLFPTKE</sequence>
<comment type="caution">
    <text evidence="2">The sequence shown here is derived from an EMBL/GenBank/DDBJ whole genome shotgun (WGS) entry which is preliminary data.</text>
</comment>
<name>A0A084SEC3_9BACT</name>
<organism evidence="2 3">
    <name type="scientific">Archangium violaceum Cb vi76</name>
    <dbReference type="NCBI Taxonomy" id="1406225"/>
    <lineage>
        <taxon>Bacteria</taxon>
        <taxon>Pseudomonadati</taxon>
        <taxon>Myxococcota</taxon>
        <taxon>Myxococcia</taxon>
        <taxon>Myxococcales</taxon>
        <taxon>Cystobacterineae</taxon>
        <taxon>Archangiaceae</taxon>
        <taxon>Archangium</taxon>
    </lineage>
</organism>
<protein>
    <recommendedName>
        <fullName evidence="4">Neuromedin U</fullName>
    </recommendedName>
</protein>